<evidence type="ECO:0000313" key="10">
    <source>
        <dbReference type="Proteomes" id="UP001378592"/>
    </source>
</evidence>
<feature type="binding site" evidence="8">
    <location>
        <position position="190"/>
    </location>
    <ligand>
        <name>Mg(2+)</name>
        <dbReference type="ChEBI" id="CHEBI:18420"/>
    </ligand>
</feature>
<keyword evidence="4" id="KW-0378">Hydrolase</keyword>
<feature type="binding site" evidence="8">
    <location>
        <position position="22"/>
    </location>
    <ligand>
        <name>Mg(2+)</name>
        <dbReference type="ChEBI" id="CHEBI:18420"/>
    </ligand>
</feature>
<dbReference type="AlphaFoldDB" id="A0AAN9VA13"/>
<evidence type="ECO:0000256" key="1">
    <source>
        <dbReference type="ARBA" id="ARBA00001946"/>
    </source>
</evidence>
<dbReference type="SUPFAM" id="SSF56784">
    <property type="entry name" value="HAD-like"/>
    <property type="match status" value="1"/>
</dbReference>
<evidence type="ECO:0000256" key="5">
    <source>
        <dbReference type="ARBA" id="ARBA00022842"/>
    </source>
</evidence>
<dbReference type="InterPro" id="IPR016965">
    <property type="entry name" value="Pase_PHOSPHO-typ"/>
</dbReference>
<gene>
    <name evidence="9" type="ORF">R5R35_000515</name>
</gene>
<keyword evidence="3 8" id="KW-0479">Metal-binding</keyword>
<comment type="similarity">
    <text evidence="2">Belongs to the HAD-like hydrolase superfamily. PHOSPHO family.</text>
</comment>
<evidence type="ECO:0000256" key="2">
    <source>
        <dbReference type="ARBA" id="ARBA00008541"/>
    </source>
</evidence>
<evidence type="ECO:0000256" key="3">
    <source>
        <dbReference type="ARBA" id="ARBA00022723"/>
    </source>
</evidence>
<dbReference type="Pfam" id="PF06888">
    <property type="entry name" value="Put_Phosphatase"/>
    <property type="match status" value="1"/>
</dbReference>
<accession>A0AAN9VA13</accession>
<keyword evidence="10" id="KW-1185">Reference proteome</keyword>
<feature type="active site" description="Nucleophile" evidence="6">
    <location>
        <position position="20"/>
    </location>
</feature>
<dbReference type="Gene3D" id="3.40.50.1000">
    <property type="entry name" value="HAD superfamily/HAD-like"/>
    <property type="match status" value="1"/>
</dbReference>
<evidence type="ECO:0008006" key="11">
    <source>
        <dbReference type="Google" id="ProtNLM"/>
    </source>
</evidence>
<dbReference type="PANTHER" id="PTHR20889:SF12">
    <property type="entry name" value="LP01149P"/>
    <property type="match status" value="1"/>
</dbReference>
<evidence type="ECO:0000256" key="7">
    <source>
        <dbReference type="PIRSR" id="PIRSR031051-2"/>
    </source>
</evidence>
<feature type="binding site" evidence="7">
    <location>
        <position position="31"/>
    </location>
    <ligand>
        <name>substrate</name>
    </ligand>
</feature>
<feature type="binding site" evidence="7">
    <location>
        <position position="109"/>
    </location>
    <ligand>
        <name>substrate</name>
    </ligand>
</feature>
<dbReference type="InterPro" id="IPR006384">
    <property type="entry name" value="HAD_hydro_PyrdxlP_Pase-like"/>
</dbReference>
<dbReference type="Proteomes" id="UP001378592">
    <property type="component" value="Unassembled WGS sequence"/>
</dbReference>
<dbReference type="NCBIfam" id="TIGR01488">
    <property type="entry name" value="HAD-SF-IB"/>
    <property type="match status" value="1"/>
</dbReference>
<comment type="caution">
    <text evidence="9">The sequence shown here is derived from an EMBL/GenBank/DDBJ whole genome shotgun (WGS) entry which is preliminary data.</text>
</comment>
<comment type="cofactor">
    <cofactor evidence="1 8">
        <name>Mg(2+)</name>
        <dbReference type="ChEBI" id="CHEBI:18420"/>
    </cofactor>
</comment>
<feature type="active site" description="Proton donor" evidence="6">
    <location>
        <position position="22"/>
    </location>
</feature>
<sequence>MIFCSRILRQMQKRLLVAFDFDHTIVDDNTDIVVREMLPKEKISSEISDLYSSDGWTVYMGKIFELLHQNGITREEIQTTIRDIPITPGFDNLLKFLLDKDCETIVISDSNSEFIKEWLKGASLEHTIRSVFTNPAKYDSEGCLHIDMYHVQDWCQLSTKNLCKGYILENYVNNRKEEGIDFARTVYIGDGKNDLCPCLKLSANDFAFPRKGYALMKYIYEHPVKAAIHPWNTGEDIIGVISKLL</sequence>
<dbReference type="PIRSF" id="PIRSF031051">
    <property type="entry name" value="PyrdxlP_Pase_PHOSPHO2"/>
    <property type="match status" value="1"/>
</dbReference>
<dbReference type="InterPro" id="IPR036412">
    <property type="entry name" value="HAD-like_sf"/>
</dbReference>
<feature type="binding site" evidence="8">
    <location>
        <position position="20"/>
    </location>
    <ligand>
        <name>Mg(2+)</name>
        <dbReference type="ChEBI" id="CHEBI:18420"/>
    </ligand>
</feature>
<organism evidence="9 10">
    <name type="scientific">Gryllus longicercus</name>
    <dbReference type="NCBI Taxonomy" id="2509291"/>
    <lineage>
        <taxon>Eukaryota</taxon>
        <taxon>Metazoa</taxon>
        <taxon>Ecdysozoa</taxon>
        <taxon>Arthropoda</taxon>
        <taxon>Hexapoda</taxon>
        <taxon>Insecta</taxon>
        <taxon>Pterygota</taxon>
        <taxon>Neoptera</taxon>
        <taxon>Polyneoptera</taxon>
        <taxon>Orthoptera</taxon>
        <taxon>Ensifera</taxon>
        <taxon>Gryllidea</taxon>
        <taxon>Grylloidea</taxon>
        <taxon>Gryllidae</taxon>
        <taxon>Gryllinae</taxon>
        <taxon>Gryllus</taxon>
    </lineage>
</organism>
<dbReference type="InterPro" id="IPR023214">
    <property type="entry name" value="HAD_sf"/>
</dbReference>
<name>A0AAN9VA13_9ORTH</name>
<dbReference type="NCBIfam" id="TIGR01489">
    <property type="entry name" value="DKMTPPase-SF"/>
    <property type="match status" value="1"/>
</dbReference>
<reference evidence="9 10" key="1">
    <citation type="submission" date="2024-03" db="EMBL/GenBank/DDBJ databases">
        <title>The genome assembly and annotation of the cricket Gryllus longicercus Weissman &amp; Gray.</title>
        <authorList>
            <person name="Szrajer S."/>
            <person name="Gray D."/>
            <person name="Ylla G."/>
        </authorList>
    </citation>
    <scope>NUCLEOTIDE SEQUENCE [LARGE SCALE GENOMIC DNA]</scope>
    <source>
        <strain evidence="9">DAG 2021-001</strain>
        <tissue evidence="9">Whole body minus gut</tissue>
    </source>
</reference>
<protein>
    <recommendedName>
        <fullName evidence="11">Pyridoxal phosphate phosphatase PHOSPHO2</fullName>
    </recommendedName>
</protein>
<evidence type="ECO:0000256" key="4">
    <source>
        <dbReference type="ARBA" id="ARBA00022801"/>
    </source>
</evidence>
<evidence type="ECO:0000313" key="9">
    <source>
        <dbReference type="EMBL" id="KAK7791096.1"/>
    </source>
</evidence>
<evidence type="ECO:0000256" key="6">
    <source>
        <dbReference type="PIRSR" id="PIRSR031051-1"/>
    </source>
</evidence>
<dbReference type="GO" id="GO:0046872">
    <property type="term" value="F:metal ion binding"/>
    <property type="evidence" value="ECO:0007669"/>
    <property type="project" value="UniProtKB-KW"/>
</dbReference>
<keyword evidence="5 8" id="KW-0460">Magnesium</keyword>
<proteinExistence type="inferred from homology"/>
<dbReference type="PANTHER" id="PTHR20889">
    <property type="entry name" value="PHOSPHATASE, ORPHAN 1, 2"/>
    <property type="match status" value="1"/>
</dbReference>
<dbReference type="EMBL" id="JAZDUA010000564">
    <property type="protein sequence ID" value="KAK7791096.1"/>
    <property type="molecule type" value="Genomic_DNA"/>
</dbReference>
<dbReference type="GO" id="GO:0016791">
    <property type="term" value="F:phosphatase activity"/>
    <property type="evidence" value="ECO:0007669"/>
    <property type="project" value="InterPro"/>
</dbReference>
<evidence type="ECO:0000256" key="8">
    <source>
        <dbReference type="PIRSR" id="PIRSR031051-3"/>
    </source>
</evidence>